<feature type="compositionally biased region" description="Low complexity" evidence="1">
    <location>
        <begin position="359"/>
        <end position="378"/>
    </location>
</feature>
<feature type="compositionally biased region" description="Low complexity" evidence="1">
    <location>
        <begin position="427"/>
        <end position="450"/>
    </location>
</feature>
<feature type="region of interest" description="Disordered" evidence="1">
    <location>
        <begin position="301"/>
        <end position="470"/>
    </location>
</feature>
<protein>
    <recommendedName>
        <fullName evidence="5">SGNH hydrolase-type esterase domain-containing protein</fullName>
    </recommendedName>
</protein>
<keyword evidence="2" id="KW-0812">Transmembrane</keyword>
<accession>A0ABY8TZ32</accession>
<dbReference type="EMBL" id="CP126212">
    <property type="protein sequence ID" value="WIA14262.1"/>
    <property type="molecule type" value="Genomic_DNA"/>
</dbReference>
<feature type="compositionally biased region" description="Polar residues" evidence="1">
    <location>
        <begin position="457"/>
        <end position="470"/>
    </location>
</feature>
<evidence type="ECO:0000256" key="2">
    <source>
        <dbReference type="SAM" id="Phobius"/>
    </source>
</evidence>
<sequence>MTAVLKVLVGILAATSAVLLYFIIHEFNPFLRRCNPDVCSSYALSAFRVHSSSHSDSSPCQYGSLPGVLSFNVMKPAGSRWQTALPKCHLANLLMPSSEIGDVKVLLLGDSIDAHLTRECISLGMYHILGVHLDGPFHTGAKGNFLTRIPLALKTFEAVHGAPPHLVLLHSNFWDQSRMWEQQQAGYGHLNKLLPDVVFSWSSNFSLMLSTTAELLPEATLMATRTAAFPAFSANWLGRWPYIQQLNMAASEVARLHGVAVVDVAGMVFGLEPRQYLQDQHHPNKVVLLEAANIAMNLLRQHQQQQQHDTGQQQAGDPASQASSTTSDDDDLGADANKDDNTDVAANTGDASSDAGQPEGAADVAEGSAAAAAGPADVKGGGSSAAADRQAQGDSQRAAEPNRSSSSSSSKTSSGSGGAGDHSDVPQHQQQQQQQQQGGVMPAGQQAAGGVNVTRKALNSSQQQAGLPGL</sequence>
<feature type="transmembrane region" description="Helical" evidence="2">
    <location>
        <begin position="7"/>
        <end position="24"/>
    </location>
</feature>
<organism evidence="3 4">
    <name type="scientific">Tetradesmus obliquus</name>
    <name type="common">Green alga</name>
    <name type="synonym">Acutodesmus obliquus</name>
    <dbReference type="NCBI Taxonomy" id="3088"/>
    <lineage>
        <taxon>Eukaryota</taxon>
        <taxon>Viridiplantae</taxon>
        <taxon>Chlorophyta</taxon>
        <taxon>core chlorophytes</taxon>
        <taxon>Chlorophyceae</taxon>
        <taxon>CS clade</taxon>
        <taxon>Sphaeropleales</taxon>
        <taxon>Scenedesmaceae</taxon>
        <taxon>Tetradesmus</taxon>
    </lineage>
</organism>
<reference evidence="3 4" key="1">
    <citation type="submission" date="2023-05" db="EMBL/GenBank/DDBJ databases">
        <title>A 100% complete, gapless, phased diploid assembly of the Scenedesmus obliquus UTEX 3031 genome.</title>
        <authorList>
            <person name="Biondi T.C."/>
            <person name="Hanschen E.R."/>
            <person name="Kwon T."/>
            <person name="Eng W."/>
            <person name="Kruse C.P.S."/>
            <person name="Koehler S.I."/>
            <person name="Kunde Y."/>
            <person name="Gleasner C.D."/>
            <person name="You Mak K.T."/>
            <person name="Polle J."/>
            <person name="Hovde B.T."/>
            <person name="Starkenburg S.R."/>
        </authorList>
    </citation>
    <scope>NUCLEOTIDE SEQUENCE [LARGE SCALE GENOMIC DNA]</scope>
    <source>
        <strain evidence="3 4">DOE0152z</strain>
    </source>
</reference>
<keyword evidence="2" id="KW-1133">Transmembrane helix</keyword>
<dbReference type="SUPFAM" id="SSF52266">
    <property type="entry name" value="SGNH hydrolase"/>
    <property type="match status" value="1"/>
</dbReference>
<gene>
    <name evidence="3" type="ORF">OEZ85_002798</name>
</gene>
<evidence type="ECO:0000313" key="4">
    <source>
        <dbReference type="Proteomes" id="UP001244341"/>
    </source>
</evidence>
<keyword evidence="2" id="KW-0472">Membrane</keyword>
<evidence type="ECO:0000313" key="3">
    <source>
        <dbReference type="EMBL" id="WIA14262.1"/>
    </source>
</evidence>
<proteinExistence type="predicted"/>
<feature type="compositionally biased region" description="Low complexity" evidence="1">
    <location>
        <begin position="301"/>
        <end position="326"/>
    </location>
</feature>
<evidence type="ECO:0008006" key="5">
    <source>
        <dbReference type="Google" id="ProtNLM"/>
    </source>
</evidence>
<dbReference type="Proteomes" id="UP001244341">
    <property type="component" value="Chromosome 5b"/>
</dbReference>
<feature type="compositionally biased region" description="Low complexity" evidence="1">
    <location>
        <begin position="404"/>
        <end position="414"/>
    </location>
</feature>
<name>A0ABY8TZ32_TETOB</name>
<evidence type="ECO:0000256" key="1">
    <source>
        <dbReference type="SAM" id="MobiDB-lite"/>
    </source>
</evidence>
<keyword evidence="4" id="KW-1185">Reference proteome</keyword>